<dbReference type="PANTHER" id="PTHR24559:SF435">
    <property type="entry name" value="RIBONUCLEASE H"/>
    <property type="match status" value="1"/>
</dbReference>
<evidence type="ECO:0000256" key="2">
    <source>
        <dbReference type="ARBA" id="ARBA00012180"/>
    </source>
</evidence>
<keyword evidence="9" id="KW-0695">RNA-directed DNA polymerase</keyword>
<accession>A0A498N6W2</accession>
<dbReference type="SUPFAM" id="SSF56672">
    <property type="entry name" value="DNA/RNA polymerases"/>
    <property type="match status" value="1"/>
</dbReference>
<evidence type="ECO:0000256" key="1">
    <source>
        <dbReference type="ARBA" id="ARBA00010879"/>
    </source>
</evidence>
<dbReference type="InterPro" id="IPR053134">
    <property type="entry name" value="RNA-dir_DNA_polymerase"/>
</dbReference>
<proteinExistence type="inferred from homology"/>
<evidence type="ECO:0000256" key="3">
    <source>
        <dbReference type="ARBA" id="ARBA00022670"/>
    </source>
</evidence>
<keyword evidence="5" id="KW-0548">Nucleotidyltransferase</keyword>
<dbReference type="AlphaFoldDB" id="A0A498N6W2"/>
<keyword evidence="12" id="KW-1185">Reference proteome</keyword>
<dbReference type="Gene3D" id="3.10.10.10">
    <property type="entry name" value="HIV Type 1 Reverse Transcriptase, subunit A, domain 1"/>
    <property type="match status" value="1"/>
</dbReference>
<dbReference type="FunFam" id="3.10.10.10:FF:000007">
    <property type="entry name" value="Retrovirus-related Pol polyprotein from transposon 17.6-like Protein"/>
    <property type="match status" value="1"/>
</dbReference>
<evidence type="ECO:0000256" key="6">
    <source>
        <dbReference type="ARBA" id="ARBA00022722"/>
    </source>
</evidence>
<dbReference type="GO" id="GO:0008233">
    <property type="term" value="F:peptidase activity"/>
    <property type="evidence" value="ECO:0007669"/>
    <property type="project" value="UniProtKB-KW"/>
</dbReference>
<dbReference type="Proteomes" id="UP000290572">
    <property type="component" value="Unassembled WGS sequence"/>
</dbReference>
<sequence length="263" mass="29403">MMLMEVTTTAGQKVGALIDLASDKNYITHEAADSLKLRGEKMTIVVHRVGKMAIRVSTKRYLLRIRVKTPKGTEKAHQFICYGLEEIAMVHRSMVTLLDIVKTVRDLIKDLDLGVLTAVTHRANTRAAGPVCQPIRRTPLGFQEEEERHLNAILEAGVVTSSASEWSPPVVLVRKMDGGVRSCVDYRHLNSVTAKDAYPLPKIEECLDVLRGACVFSTLDLQSGYWQIAVDEMDRAKTAFITRYGLYEYTRMPFGLCNAPSTF</sequence>
<dbReference type="Gene3D" id="3.30.70.270">
    <property type="match status" value="1"/>
</dbReference>
<gene>
    <name evidence="11" type="ORF">ROHU_017905</name>
</gene>
<evidence type="ECO:0000256" key="5">
    <source>
        <dbReference type="ARBA" id="ARBA00022695"/>
    </source>
</evidence>
<dbReference type="CDD" id="cd01647">
    <property type="entry name" value="RT_LTR"/>
    <property type="match status" value="1"/>
</dbReference>
<keyword evidence="3" id="KW-0645">Protease</keyword>
<organism evidence="11 12">
    <name type="scientific">Labeo rohita</name>
    <name type="common">Indian major carp</name>
    <name type="synonym">Cyprinus rohita</name>
    <dbReference type="NCBI Taxonomy" id="84645"/>
    <lineage>
        <taxon>Eukaryota</taxon>
        <taxon>Metazoa</taxon>
        <taxon>Chordata</taxon>
        <taxon>Craniata</taxon>
        <taxon>Vertebrata</taxon>
        <taxon>Euteleostomi</taxon>
        <taxon>Actinopterygii</taxon>
        <taxon>Neopterygii</taxon>
        <taxon>Teleostei</taxon>
        <taxon>Ostariophysi</taxon>
        <taxon>Cypriniformes</taxon>
        <taxon>Cyprinidae</taxon>
        <taxon>Labeoninae</taxon>
        <taxon>Labeonini</taxon>
        <taxon>Labeo</taxon>
    </lineage>
</organism>
<dbReference type="Pfam" id="PF00078">
    <property type="entry name" value="RVT_1"/>
    <property type="match status" value="1"/>
</dbReference>
<evidence type="ECO:0000313" key="12">
    <source>
        <dbReference type="Proteomes" id="UP000290572"/>
    </source>
</evidence>
<evidence type="ECO:0000256" key="8">
    <source>
        <dbReference type="ARBA" id="ARBA00022801"/>
    </source>
</evidence>
<evidence type="ECO:0000256" key="4">
    <source>
        <dbReference type="ARBA" id="ARBA00022679"/>
    </source>
</evidence>
<protein>
    <recommendedName>
        <fullName evidence="2">ribonuclease H</fullName>
        <ecNumber evidence="2">3.1.26.4</ecNumber>
    </recommendedName>
</protein>
<evidence type="ECO:0000313" key="11">
    <source>
        <dbReference type="EMBL" id="RXN30169.1"/>
    </source>
</evidence>
<dbReference type="GO" id="GO:0004523">
    <property type="term" value="F:RNA-DNA hybrid ribonuclease activity"/>
    <property type="evidence" value="ECO:0007669"/>
    <property type="project" value="UniProtKB-EC"/>
</dbReference>
<comment type="caution">
    <text evidence="11">The sequence shown here is derived from an EMBL/GenBank/DDBJ whole genome shotgun (WGS) entry which is preliminary data.</text>
</comment>
<evidence type="ECO:0000259" key="10">
    <source>
        <dbReference type="Pfam" id="PF00078"/>
    </source>
</evidence>
<keyword evidence="4" id="KW-0808">Transferase</keyword>
<reference evidence="11 12" key="1">
    <citation type="submission" date="2018-03" db="EMBL/GenBank/DDBJ databases">
        <title>Draft genome sequence of Rohu Carp (Labeo rohita).</title>
        <authorList>
            <person name="Das P."/>
            <person name="Kushwaha B."/>
            <person name="Joshi C.G."/>
            <person name="Kumar D."/>
            <person name="Nagpure N.S."/>
            <person name="Sahoo L."/>
            <person name="Das S.P."/>
            <person name="Bit A."/>
            <person name="Patnaik S."/>
            <person name="Meher P.K."/>
            <person name="Jayasankar P."/>
            <person name="Koringa P.G."/>
            <person name="Patel N.V."/>
            <person name="Hinsu A.T."/>
            <person name="Kumar R."/>
            <person name="Pandey M."/>
            <person name="Agarwal S."/>
            <person name="Srivastava S."/>
            <person name="Singh M."/>
            <person name="Iquebal M.A."/>
            <person name="Jaiswal S."/>
            <person name="Angadi U.B."/>
            <person name="Kumar N."/>
            <person name="Raza M."/>
            <person name="Shah T.M."/>
            <person name="Rai A."/>
            <person name="Jena J.K."/>
        </authorList>
    </citation>
    <scope>NUCLEOTIDE SEQUENCE [LARGE SCALE GENOMIC DNA]</scope>
    <source>
        <strain evidence="11">DASCIFA01</strain>
        <tissue evidence="11">Testis</tissue>
    </source>
</reference>
<dbReference type="GO" id="GO:0003964">
    <property type="term" value="F:RNA-directed DNA polymerase activity"/>
    <property type="evidence" value="ECO:0007669"/>
    <property type="project" value="UniProtKB-KW"/>
</dbReference>
<feature type="domain" description="Reverse transcriptase" evidence="10">
    <location>
        <begin position="173"/>
        <end position="263"/>
    </location>
</feature>
<dbReference type="InterPro" id="IPR043502">
    <property type="entry name" value="DNA/RNA_pol_sf"/>
</dbReference>
<dbReference type="STRING" id="84645.A0A498N6W2"/>
<dbReference type="GO" id="GO:0006508">
    <property type="term" value="P:proteolysis"/>
    <property type="evidence" value="ECO:0007669"/>
    <property type="project" value="UniProtKB-KW"/>
</dbReference>
<dbReference type="PANTHER" id="PTHR24559">
    <property type="entry name" value="TRANSPOSON TY3-I GAG-POL POLYPROTEIN"/>
    <property type="match status" value="1"/>
</dbReference>
<keyword evidence="6" id="KW-0540">Nuclease</keyword>
<evidence type="ECO:0000256" key="9">
    <source>
        <dbReference type="ARBA" id="ARBA00022918"/>
    </source>
</evidence>
<dbReference type="InterPro" id="IPR000477">
    <property type="entry name" value="RT_dom"/>
</dbReference>
<keyword evidence="7" id="KW-0255">Endonuclease</keyword>
<keyword evidence="8" id="KW-0378">Hydrolase</keyword>
<name>A0A498N6W2_LABRO</name>
<evidence type="ECO:0000256" key="7">
    <source>
        <dbReference type="ARBA" id="ARBA00022759"/>
    </source>
</evidence>
<dbReference type="EC" id="3.1.26.4" evidence="2"/>
<dbReference type="EMBL" id="QBIY01011651">
    <property type="protein sequence ID" value="RXN30169.1"/>
    <property type="molecule type" value="Genomic_DNA"/>
</dbReference>
<dbReference type="InterPro" id="IPR043128">
    <property type="entry name" value="Rev_trsase/Diguanyl_cyclase"/>
</dbReference>
<comment type="similarity">
    <text evidence="1">Belongs to the beta type-B retroviral polymerase family. HERV class-II K(HML-2) pol subfamily.</text>
</comment>